<dbReference type="Proteomes" id="UP001630127">
    <property type="component" value="Unassembled WGS sequence"/>
</dbReference>
<name>A0ABD2Y9F4_9GENT</name>
<dbReference type="EMBL" id="JBJUIK010000014">
    <property type="protein sequence ID" value="KAL3504103.1"/>
    <property type="molecule type" value="Genomic_DNA"/>
</dbReference>
<organism evidence="1 2">
    <name type="scientific">Cinchona calisaya</name>
    <dbReference type="NCBI Taxonomy" id="153742"/>
    <lineage>
        <taxon>Eukaryota</taxon>
        <taxon>Viridiplantae</taxon>
        <taxon>Streptophyta</taxon>
        <taxon>Embryophyta</taxon>
        <taxon>Tracheophyta</taxon>
        <taxon>Spermatophyta</taxon>
        <taxon>Magnoliopsida</taxon>
        <taxon>eudicotyledons</taxon>
        <taxon>Gunneridae</taxon>
        <taxon>Pentapetalae</taxon>
        <taxon>asterids</taxon>
        <taxon>lamiids</taxon>
        <taxon>Gentianales</taxon>
        <taxon>Rubiaceae</taxon>
        <taxon>Cinchonoideae</taxon>
        <taxon>Cinchoneae</taxon>
        <taxon>Cinchona</taxon>
    </lineage>
</organism>
<dbReference type="AlphaFoldDB" id="A0ABD2Y9F4"/>
<reference evidence="1 2" key="1">
    <citation type="submission" date="2024-11" db="EMBL/GenBank/DDBJ databases">
        <title>A near-complete genome assembly of Cinchona calisaya.</title>
        <authorList>
            <person name="Lian D.C."/>
            <person name="Zhao X.W."/>
            <person name="Wei L."/>
        </authorList>
    </citation>
    <scope>NUCLEOTIDE SEQUENCE [LARGE SCALE GENOMIC DNA]</scope>
    <source>
        <tissue evidence="1">Nenye</tissue>
    </source>
</reference>
<sequence length="69" mass="8096">SYKMHLSLKKNYLNVGRCRLRSPLTKRLGLIVLQYDSKMYKNSASFNGSIAKFRLDSFLQLTEMQHQEV</sequence>
<keyword evidence="2" id="KW-1185">Reference proteome</keyword>
<gene>
    <name evidence="1" type="ORF">ACH5RR_033944</name>
</gene>
<evidence type="ECO:0000313" key="2">
    <source>
        <dbReference type="Proteomes" id="UP001630127"/>
    </source>
</evidence>
<proteinExistence type="predicted"/>
<accession>A0ABD2Y9F4</accession>
<comment type="caution">
    <text evidence="1">The sequence shown here is derived from an EMBL/GenBank/DDBJ whole genome shotgun (WGS) entry which is preliminary data.</text>
</comment>
<evidence type="ECO:0000313" key="1">
    <source>
        <dbReference type="EMBL" id="KAL3504103.1"/>
    </source>
</evidence>
<feature type="non-terminal residue" evidence="1">
    <location>
        <position position="1"/>
    </location>
</feature>
<protein>
    <submittedName>
        <fullName evidence="1">Uncharacterized protein</fullName>
    </submittedName>
</protein>
<feature type="non-terminal residue" evidence="1">
    <location>
        <position position="69"/>
    </location>
</feature>